<evidence type="ECO:0000313" key="3">
    <source>
        <dbReference type="Proteomes" id="UP000027178"/>
    </source>
</evidence>
<dbReference type="AlphaFoldDB" id="A0A066YWY4"/>
<evidence type="ECO:0000313" key="2">
    <source>
        <dbReference type="EMBL" id="KDN82601.1"/>
    </source>
</evidence>
<keyword evidence="1" id="KW-0472">Membrane</keyword>
<dbReference type="PATRIC" id="fig|1348663.4.peg.5339"/>
<organism evidence="2 3">
    <name type="scientific">Kitasatospora cheerisanensis KCTC 2395</name>
    <dbReference type="NCBI Taxonomy" id="1348663"/>
    <lineage>
        <taxon>Bacteria</taxon>
        <taxon>Bacillati</taxon>
        <taxon>Actinomycetota</taxon>
        <taxon>Actinomycetes</taxon>
        <taxon>Kitasatosporales</taxon>
        <taxon>Streptomycetaceae</taxon>
        <taxon>Kitasatospora</taxon>
    </lineage>
</organism>
<evidence type="ECO:0000256" key="1">
    <source>
        <dbReference type="SAM" id="Phobius"/>
    </source>
</evidence>
<name>A0A066YWY4_9ACTN</name>
<keyword evidence="1" id="KW-0812">Transmembrane</keyword>
<keyword evidence="1" id="KW-1133">Transmembrane helix</keyword>
<feature type="transmembrane region" description="Helical" evidence="1">
    <location>
        <begin position="44"/>
        <end position="60"/>
    </location>
</feature>
<dbReference type="RefSeq" id="WP_035866938.1">
    <property type="nucleotide sequence ID" value="NZ_KK853997.1"/>
</dbReference>
<reference evidence="2 3" key="1">
    <citation type="submission" date="2014-05" db="EMBL/GenBank/DDBJ databases">
        <title>Draft Genome Sequence of Kitasatospora cheerisanensis KCTC 2395.</title>
        <authorList>
            <person name="Nam D.H."/>
        </authorList>
    </citation>
    <scope>NUCLEOTIDE SEQUENCE [LARGE SCALE GENOMIC DNA]</scope>
    <source>
        <strain evidence="2 3">KCTC 2395</strain>
    </source>
</reference>
<feature type="transmembrane region" description="Helical" evidence="1">
    <location>
        <begin position="6"/>
        <end position="23"/>
    </location>
</feature>
<accession>A0A066YWY4</accession>
<dbReference type="HOGENOM" id="CLU_2788370_0_0_11"/>
<gene>
    <name evidence="2" type="ORF">KCH_55160</name>
</gene>
<comment type="caution">
    <text evidence="2">The sequence shown here is derived from an EMBL/GenBank/DDBJ whole genome shotgun (WGS) entry which is preliminary data.</text>
</comment>
<protein>
    <submittedName>
        <fullName evidence="2">Uncharacterized protein</fullName>
    </submittedName>
</protein>
<dbReference type="EMBL" id="JNBY01000104">
    <property type="protein sequence ID" value="KDN82601.1"/>
    <property type="molecule type" value="Genomic_DNA"/>
</dbReference>
<proteinExistence type="predicted"/>
<dbReference type="Proteomes" id="UP000027178">
    <property type="component" value="Unassembled WGS sequence"/>
</dbReference>
<sequence>MAEESVVELVLTAALLTLGLLVARDFRGWIRRIHEFGGASPERIRLGGVLLVLLALLWSVEPITRLLH</sequence>
<keyword evidence="3" id="KW-1185">Reference proteome</keyword>